<name>A0A194X0W3_MOLSC</name>
<dbReference type="PANTHER" id="PTHR48081">
    <property type="entry name" value="AB HYDROLASE SUPERFAMILY PROTEIN C4A8.06C"/>
    <property type="match status" value="1"/>
</dbReference>
<sequence>MNEMNPEFAEALASATRSHNVTGSIEDIRKMMALAKIEYLRTKRPWNGSSEDITIPTRDGDRIPVRVYHPSTYSEKSAVPLVVWYHGGGFCLGDLESDDSFCRRVTEELKCVVANVDYRLAPEHPFPTPINDCWDAFQRLYSNAASLGADTTKGLIVGGGSAGANAASAIVHLALDHQIQVPGVHLGVPLLIHPENVPERYRAKWTAYEENKNAPMLSRESTEILIKAYNPAPSNPLFSSLF</sequence>
<dbReference type="PANTHER" id="PTHR48081:SF8">
    <property type="entry name" value="ALPHA_BETA HYDROLASE FOLD-3 DOMAIN-CONTAINING PROTEIN-RELATED"/>
    <property type="match status" value="1"/>
</dbReference>
<accession>A0A194X0W3</accession>
<organism evidence="3 4">
    <name type="scientific">Mollisia scopiformis</name>
    <name type="common">Conifer needle endophyte fungus</name>
    <name type="synonym">Phialocephala scopiformis</name>
    <dbReference type="NCBI Taxonomy" id="149040"/>
    <lineage>
        <taxon>Eukaryota</taxon>
        <taxon>Fungi</taxon>
        <taxon>Dikarya</taxon>
        <taxon>Ascomycota</taxon>
        <taxon>Pezizomycotina</taxon>
        <taxon>Leotiomycetes</taxon>
        <taxon>Helotiales</taxon>
        <taxon>Mollisiaceae</taxon>
        <taxon>Mollisia</taxon>
    </lineage>
</organism>
<keyword evidence="4" id="KW-1185">Reference proteome</keyword>
<dbReference type="EMBL" id="KQ947422">
    <property type="protein sequence ID" value="KUJ13502.1"/>
    <property type="molecule type" value="Genomic_DNA"/>
</dbReference>
<dbReference type="GO" id="GO:0016787">
    <property type="term" value="F:hydrolase activity"/>
    <property type="evidence" value="ECO:0007669"/>
    <property type="project" value="UniProtKB-KW"/>
</dbReference>
<dbReference type="RefSeq" id="XP_018067857.1">
    <property type="nucleotide sequence ID" value="XM_018205481.1"/>
</dbReference>
<dbReference type="AlphaFoldDB" id="A0A194X0W3"/>
<dbReference type="InterPro" id="IPR013094">
    <property type="entry name" value="AB_hydrolase_3"/>
</dbReference>
<evidence type="ECO:0000256" key="1">
    <source>
        <dbReference type="ARBA" id="ARBA00022801"/>
    </source>
</evidence>
<gene>
    <name evidence="3" type="ORF">LY89DRAFT_159136</name>
</gene>
<reference evidence="3 4" key="1">
    <citation type="submission" date="2015-10" db="EMBL/GenBank/DDBJ databases">
        <title>Full genome of DAOMC 229536 Phialocephala scopiformis, a fungal endophyte of spruce producing the potent anti-insectan compound rugulosin.</title>
        <authorList>
            <consortium name="DOE Joint Genome Institute"/>
            <person name="Walker A.K."/>
            <person name="Frasz S.L."/>
            <person name="Seifert K.A."/>
            <person name="Miller J.D."/>
            <person name="Mondo S.J."/>
            <person name="Labutti K."/>
            <person name="Lipzen A."/>
            <person name="Dockter R."/>
            <person name="Kennedy M."/>
            <person name="Grigoriev I.V."/>
            <person name="Spatafora J.W."/>
        </authorList>
    </citation>
    <scope>NUCLEOTIDE SEQUENCE [LARGE SCALE GENOMIC DNA]</scope>
    <source>
        <strain evidence="3 4">CBS 120377</strain>
    </source>
</reference>
<dbReference type="InParanoid" id="A0A194X0W3"/>
<dbReference type="OrthoDB" id="408631at2759"/>
<evidence type="ECO:0000259" key="2">
    <source>
        <dbReference type="Pfam" id="PF07859"/>
    </source>
</evidence>
<dbReference type="InterPro" id="IPR029058">
    <property type="entry name" value="AB_hydrolase_fold"/>
</dbReference>
<dbReference type="GeneID" id="28815207"/>
<protein>
    <submittedName>
        <fullName evidence="3">Alpha/beta-hydrolase</fullName>
    </submittedName>
</protein>
<feature type="domain" description="Alpha/beta hydrolase fold-3" evidence="2">
    <location>
        <begin position="82"/>
        <end position="239"/>
    </location>
</feature>
<dbReference type="InterPro" id="IPR050300">
    <property type="entry name" value="GDXG_lipolytic_enzyme"/>
</dbReference>
<dbReference type="Pfam" id="PF07859">
    <property type="entry name" value="Abhydrolase_3"/>
    <property type="match status" value="1"/>
</dbReference>
<dbReference type="Proteomes" id="UP000070700">
    <property type="component" value="Unassembled WGS sequence"/>
</dbReference>
<dbReference type="Gene3D" id="3.40.50.1820">
    <property type="entry name" value="alpha/beta hydrolase"/>
    <property type="match status" value="1"/>
</dbReference>
<dbReference type="SUPFAM" id="SSF53474">
    <property type="entry name" value="alpha/beta-Hydrolases"/>
    <property type="match status" value="1"/>
</dbReference>
<keyword evidence="1 3" id="KW-0378">Hydrolase</keyword>
<dbReference type="KEGG" id="psco:LY89DRAFT_159136"/>
<evidence type="ECO:0000313" key="3">
    <source>
        <dbReference type="EMBL" id="KUJ13502.1"/>
    </source>
</evidence>
<dbReference type="STRING" id="149040.A0A194X0W3"/>
<proteinExistence type="predicted"/>
<evidence type="ECO:0000313" key="4">
    <source>
        <dbReference type="Proteomes" id="UP000070700"/>
    </source>
</evidence>